<dbReference type="GO" id="GO:0008270">
    <property type="term" value="F:zinc ion binding"/>
    <property type="evidence" value="ECO:0007669"/>
    <property type="project" value="InterPro"/>
</dbReference>
<evidence type="ECO:0000313" key="11">
    <source>
        <dbReference type="Proteomes" id="UP000019478"/>
    </source>
</evidence>
<accession>W9ZAT3</accession>
<keyword evidence="6" id="KW-0804">Transcription</keyword>
<comment type="subcellular location">
    <subcellularLocation>
        <location evidence="1">Nucleus</location>
    </subcellularLocation>
</comment>
<proteinExistence type="predicted"/>
<dbReference type="eggNOG" id="ENOG502SHZK">
    <property type="taxonomic scope" value="Eukaryota"/>
</dbReference>
<evidence type="ECO:0000256" key="4">
    <source>
        <dbReference type="ARBA" id="ARBA00023015"/>
    </source>
</evidence>
<dbReference type="AlphaFoldDB" id="W9ZAT3"/>
<keyword evidence="11" id="KW-1185">Reference proteome</keyword>
<keyword evidence="4" id="KW-0805">Transcription regulation</keyword>
<feature type="region of interest" description="Disordered" evidence="8">
    <location>
        <begin position="1"/>
        <end position="39"/>
    </location>
</feature>
<dbReference type="InterPro" id="IPR007219">
    <property type="entry name" value="XnlR_reg_dom"/>
</dbReference>
<dbReference type="GO" id="GO:0005634">
    <property type="term" value="C:nucleus"/>
    <property type="evidence" value="ECO:0007669"/>
    <property type="project" value="UniProtKB-SubCell"/>
</dbReference>
<dbReference type="STRING" id="1182542.W9ZAT3"/>
<dbReference type="GO" id="GO:0043565">
    <property type="term" value="F:sequence-specific DNA binding"/>
    <property type="evidence" value="ECO:0007669"/>
    <property type="project" value="TreeGrafter"/>
</dbReference>
<feature type="region of interest" description="Disordered" evidence="8">
    <location>
        <begin position="48"/>
        <end position="67"/>
    </location>
</feature>
<dbReference type="GO" id="GO:0006351">
    <property type="term" value="P:DNA-templated transcription"/>
    <property type="evidence" value="ECO:0007669"/>
    <property type="project" value="InterPro"/>
</dbReference>
<feature type="region of interest" description="Disordered" evidence="8">
    <location>
        <begin position="82"/>
        <end position="115"/>
    </location>
</feature>
<evidence type="ECO:0000256" key="3">
    <source>
        <dbReference type="ARBA" id="ARBA00022833"/>
    </source>
</evidence>
<dbReference type="PANTHER" id="PTHR47782">
    <property type="entry name" value="ZN(II)2CYS6 TRANSCRIPTION FACTOR (EUROFUNG)-RELATED"/>
    <property type="match status" value="1"/>
</dbReference>
<dbReference type="Proteomes" id="UP000019478">
    <property type="component" value="Unassembled WGS sequence"/>
</dbReference>
<evidence type="ECO:0000256" key="7">
    <source>
        <dbReference type="ARBA" id="ARBA00023242"/>
    </source>
</evidence>
<keyword evidence="7" id="KW-0539">Nucleus</keyword>
<reference evidence="10 11" key="1">
    <citation type="submission" date="2013-03" db="EMBL/GenBank/DDBJ databases">
        <title>The Genome Sequence of Capronia epimyces CBS 606.96.</title>
        <authorList>
            <consortium name="The Broad Institute Genomics Platform"/>
            <person name="Cuomo C."/>
            <person name="de Hoog S."/>
            <person name="Gorbushina A."/>
            <person name="Walker B."/>
            <person name="Young S.K."/>
            <person name="Zeng Q."/>
            <person name="Gargeya S."/>
            <person name="Fitzgerald M."/>
            <person name="Haas B."/>
            <person name="Abouelleil A."/>
            <person name="Allen A.W."/>
            <person name="Alvarado L."/>
            <person name="Arachchi H.M."/>
            <person name="Berlin A.M."/>
            <person name="Chapman S.B."/>
            <person name="Gainer-Dewar J."/>
            <person name="Goldberg J."/>
            <person name="Griggs A."/>
            <person name="Gujja S."/>
            <person name="Hansen M."/>
            <person name="Howarth C."/>
            <person name="Imamovic A."/>
            <person name="Ireland A."/>
            <person name="Larimer J."/>
            <person name="McCowan C."/>
            <person name="Murphy C."/>
            <person name="Pearson M."/>
            <person name="Poon T.W."/>
            <person name="Priest M."/>
            <person name="Roberts A."/>
            <person name="Saif S."/>
            <person name="Shea T."/>
            <person name="Sisk P."/>
            <person name="Sykes S."/>
            <person name="Wortman J."/>
            <person name="Nusbaum C."/>
            <person name="Birren B."/>
        </authorList>
    </citation>
    <scope>NUCLEOTIDE SEQUENCE [LARGE SCALE GENOMIC DNA]</scope>
    <source>
        <strain evidence="10 11">CBS 606.96</strain>
    </source>
</reference>
<dbReference type="GO" id="GO:0000981">
    <property type="term" value="F:DNA-binding transcription factor activity, RNA polymerase II-specific"/>
    <property type="evidence" value="ECO:0007669"/>
    <property type="project" value="TreeGrafter"/>
</dbReference>
<keyword evidence="3" id="KW-0862">Zinc</keyword>
<feature type="compositionally biased region" description="Polar residues" evidence="8">
    <location>
        <begin position="48"/>
        <end position="64"/>
    </location>
</feature>
<feature type="domain" description="Xylanolytic transcriptional activator regulatory" evidence="9">
    <location>
        <begin position="284"/>
        <end position="361"/>
    </location>
</feature>
<dbReference type="CDD" id="cd12148">
    <property type="entry name" value="fungal_TF_MHR"/>
    <property type="match status" value="1"/>
</dbReference>
<dbReference type="OrthoDB" id="189997at2759"/>
<feature type="compositionally biased region" description="Acidic residues" evidence="8">
    <location>
        <begin position="16"/>
        <end position="39"/>
    </location>
</feature>
<evidence type="ECO:0000256" key="1">
    <source>
        <dbReference type="ARBA" id="ARBA00004123"/>
    </source>
</evidence>
<dbReference type="PANTHER" id="PTHR47782:SF12">
    <property type="entry name" value="ZN(II)2CYS6 TRANSCRIPTION FACTOR (EUROFUNG)"/>
    <property type="match status" value="1"/>
</dbReference>
<dbReference type="InterPro" id="IPR052202">
    <property type="entry name" value="Yeast_MetPath_Reg"/>
</dbReference>
<evidence type="ECO:0000256" key="8">
    <source>
        <dbReference type="SAM" id="MobiDB-lite"/>
    </source>
</evidence>
<organism evidence="10 11">
    <name type="scientific">Capronia epimyces CBS 606.96</name>
    <dbReference type="NCBI Taxonomy" id="1182542"/>
    <lineage>
        <taxon>Eukaryota</taxon>
        <taxon>Fungi</taxon>
        <taxon>Dikarya</taxon>
        <taxon>Ascomycota</taxon>
        <taxon>Pezizomycotina</taxon>
        <taxon>Eurotiomycetes</taxon>
        <taxon>Chaetothyriomycetidae</taxon>
        <taxon>Chaetothyriales</taxon>
        <taxon>Herpotrichiellaceae</taxon>
        <taxon>Capronia</taxon>
    </lineage>
</organism>
<protein>
    <recommendedName>
        <fullName evidence="9">Xylanolytic transcriptional activator regulatory domain-containing protein</fullName>
    </recommendedName>
</protein>
<dbReference type="GeneID" id="19164324"/>
<dbReference type="Pfam" id="PF04082">
    <property type="entry name" value="Fungal_trans"/>
    <property type="match status" value="1"/>
</dbReference>
<evidence type="ECO:0000259" key="9">
    <source>
        <dbReference type="SMART" id="SM00906"/>
    </source>
</evidence>
<dbReference type="HOGENOM" id="CLU_014662_1_0_1"/>
<keyword evidence="2" id="KW-0479">Metal-binding</keyword>
<dbReference type="SMART" id="SM00906">
    <property type="entry name" value="Fungal_trans"/>
    <property type="match status" value="1"/>
</dbReference>
<comment type="caution">
    <text evidence="10">The sequence shown here is derived from an EMBL/GenBank/DDBJ whole genome shotgun (WGS) entry which is preliminary data.</text>
</comment>
<gene>
    <name evidence="10" type="ORF">A1O3_00184</name>
</gene>
<dbReference type="EMBL" id="AMGY01000001">
    <property type="protein sequence ID" value="EXJ91634.1"/>
    <property type="molecule type" value="Genomic_DNA"/>
</dbReference>
<feature type="compositionally biased region" description="Low complexity" evidence="8">
    <location>
        <begin position="91"/>
        <end position="115"/>
    </location>
</feature>
<dbReference type="GO" id="GO:0045944">
    <property type="term" value="P:positive regulation of transcription by RNA polymerase II"/>
    <property type="evidence" value="ECO:0007669"/>
    <property type="project" value="TreeGrafter"/>
</dbReference>
<evidence type="ECO:0000256" key="6">
    <source>
        <dbReference type="ARBA" id="ARBA00023163"/>
    </source>
</evidence>
<keyword evidence="5" id="KW-0238">DNA-binding</keyword>
<evidence type="ECO:0000256" key="2">
    <source>
        <dbReference type="ARBA" id="ARBA00022723"/>
    </source>
</evidence>
<evidence type="ECO:0000256" key="5">
    <source>
        <dbReference type="ARBA" id="ARBA00023125"/>
    </source>
</evidence>
<evidence type="ECO:0000313" key="10">
    <source>
        <dbReference type="EMBL" id="EXJ91634.1"/>
    </source>
</evidence>
<sequence length="702" mass="78179">MNLMSPKGTPVQNNEDGADEPEGEEEEDGDDIEDDDYDDHDEAANISRQLPSSIHATSSSNINPPNHRLLQRQSLHRVTPTVMQRGNHAQSSTESGTTGLTGIHKATGTGQAGQAAEVTYNKRTVGSSPGGEGVLEVYLSNLVASMDMLPVAVQDHLTNLYFQSANAKWPFLLRSEVEGWIRSTRTPGSDGHSDEHYKRFFSNMASALAYNARWLLRGCKIFSISILLNPKLSLGSTQLSQFFHDRALANFTSFGVAQGSLVRSVQAHVMLAIHALFCPSSDQIFQKVSSALRFCVFAKFHLAETEPQPVDSHARVEIQMRRRLFWVSYSLDRLVCGLFGLPLSVPDNAITVPMFEGLEDSSIAEKRPPSQNVIHRTSISLAIHRLRCFQIQSEIIAMTTGPDSARNPESMSEWRSSMMGKLDQWKSQLQHLSEPNSPGSGNVPSRWLSIVYNHCLLYLHRPNTHNVRGPHGEWSVRIGIQSALIFRKFQADQTMAHRWMGLISQFSIAITILYCFWATPPRFRTESYNIQKAILGIQACSNILAVMADRWESARDLRDVFEALAGETPLVEPASLNQQVISGRAIKMISAEAASKIRSKMPSVKSMVINRQILSMIEEMINDALPEDDELDTNTISTGRESDDMSQHNRLAFSQPEPVAALHYPDPAAWRYSLLDNSHDTAMLEFPGEISNLGGYDLFDVL</sequence>
<dbReference type="RefSeq" id="XP_007728524.1">
    <property type="nucleotide sequence ID" value="XM_007730334.1"/>
</dbReference>
<name>W9ZAT3_9EURO</name>